<name>A0A644TLV9_9ZZZZ</name>
<accession>A0A644TLV9</accession>
<sequence length="485" mass="55692">MNKYQIPNHNNKEVWHFKCYITNKISKIFIFLFFLLCFVGVSAQGFDEFYINNSLNVYGKDSSDSYFRIVKNLDENDNRIWISASLDTYNSISPRFTLNYDPQTGIIDSLIALNFHYKFNNKLYFVDNKFISLDLDNQDIGLTERLIYNFPQDGFSPNVHSQNIFTKEREFYVFYYSEQINKTLIYVVDTLGNTLRADTIDKFIESCDLIDHGNSIVLSNNLCQSQMDYCLYFIDKLSLQITDSIGIEDLGNGGDIISLNDSILIFENYKKIEKINTNTKVSTIIIPNMFNPPIGLNNFILGIRERRIDYVNPDSIYLCSVKQHLNDTKEYIHIINFSSSGVLHYNYTISFDANNYLRTIGGTQSTNEGKFMFAVNSRRPYGFKNYIVIFNSDGLSIEDITTKEKESIKVYPNPAKDYVYVDIEATNFTKGEIELFDMQGNLVKKAKLSAKQGNRVDVSNLNSGAYTYNVSLNGKTISGKVIVGK</sequence>
<protein>
    <recommendedName>
        <fullName evidence="1">Secretion system C-terminal sorting domain-containing protein</fullName>
    </recommendedName>
</protein>
<dbReference type="SUPFAM" id="SSF75011">
    <property type="entry name" value="3-carboxy-cis,cis-mucoante lactonizing enzyme"/>
    <property type="match status" value="1"/>
</dbReference>
<dbReference type="Pfam" id="PF18962">
    <property type="entry name" value="Por_Secre_tail"/>
    <property type="match status" value="1"/>
</dbReference>
<dbReference type="InterPro" id="IPR026444">
    <property type="entry name" value="Secre_tail"/>
</dbReference>
<gene>
    <name evidence="2" type="ORF">SDC9_12378</name>
</gene>
<organism evidence="2">
    <name type="scientific">bioreactor metagenome</name>
    <dbReference type="NCBI Taxonomy" id="1076179"/>
    <lineage>
        <taxon>unclassified sequences</taxon>
        <taxon>metagenomes</taxon>
        <taxon>ecological metagenomes</taxon>
    </lineage>
</organism>
<feature type="domain" description="Secretion system C-terminal sorting" evidence="1">
    <location>
        <begin position="410"/>
        <end position="483"/>
    </location>
</feature>
<dbReference type="NCBIfam" id="TIGR04183">
    <property type="entry name" value="Por_Secre_tail"/>
    <property type="match status" value="1"/>
</dbReference>
<reference evidence="2" key="1">
    <citation type="submission" date="2019-08" db="EMBL/GenBank/DDBJ databases">
        <authorList>
            <person name="Kucharzyk K."/>
            <person name="Murdoch R.W."/>
            <person name="Higgins S."/>
            <person name="Loffler F."/>
        </authorList>
    </citation>
    <scope>NUCLEOTIDE SEQUENCE</scope>
</reference>
<evidence type="ECO:0000259" key="1">
    <source>
        <dbReference type="Pfam" id="PF18962"/>
    </source>
</evidence>
<evidence type="ECO:0000313" key="2">
    <source>
        <dbReference type="EMBL" id="MPL66691.1"/>
    </source>
</evidence>
<dbReference type="EMBL" id="VSSQ01000033">
    <property type="protein sequence ID" value="MPL66691.1"/>
    <property type="molecule type" value="Genomic_DNA"/>
</dbReference>
<dbReference type="AlphaFoldDB" id="A0A644TLV9"/>
<proteinExistence type="predicted"/>
<comment type="caution">
    <text evidence="2">The sequence shown here is derived from an EMBL/GenBank/DDBJ whole genome shotgun (WGS) entry which is preliminary data.</text>
</comment>